<keyword evidence="3" id="KW-1185">Reference proteome</keyword>
<dbReference type="Proteomes" id="UP000198397">
    <property type="component" value="Unassembled WGS sequence"/>
</dbReference>
<accession>A0A238X4M0</accession>
<organism evidence="2 3">
    <name type="scientific">Halorubrum vacuolatum</name>
    <name type="common">Natronobacterium vacuolatum</name>
    <dbReference type="NCBI Taxonomy" id="63740"/>
    <lineage>
        <taxon>Archaea</taxon>
        <taxon>Methanobacteriati</taxon>
        <taxon>Methanobacteriota</taxon>
        <taxon>Stenosarchaea group</taxon>
        <taxon>Halobacteria</taxon>
        <taxon>Halobacteriales</taxon>
        <taxon>Haloferacaceae</taxon>
        <taxon>Halorubrum</taxon>
    </lineage>
</organism>
<name>A0A238X4M0_HALVU</name>
<dbReference type="OrthoDB" id="330490at2157"/>
<evidence type="ECO:0000313" key="3">
    <source>
        <dbReference type="Proteomes" id="UP000198397"/>
    </source>
</evidence>
<dbReference type="Pfam" id="PF08350">
    <property type="entry name" value="FilR1_middle"/>
    <property type="match status" value="1"/>
</dbReference>
<feature type="domain" description="Methanogenesis regulatory protein FilR1 middle" evidence="1">
    <location>
        <begin position="97"/>
        <end position="182"/>
    </location>
</feature>
<reference evidence="2 3" key="1">
    <citation type="submission" date="2017-06" db="EMBL/GenBank/DDBJ databases">
        <authorList>
            <person name="Kim H.J."/>
            <person name="Triplett B.A."/>
        </authorList>
    </citation>
    <scope>NUCLEOTIDE SEQUENCE [LARGE SCALE GENOMIC DNA]</scope>
    <source>
        <strain evidence="2 3">DSM 8800</strain>
    </source>
</reference>
<dbReference type="AlphaFoldDB" id="A0A238X4M0"/>
<dbReference type="InterPro" id="IPR013561">
    <property type="entry name" value="FilR1_middle_dom"/>
</dbReference>
<sequence length="187" mass="19235">MSERDDPTARSERDDPTARDRLVALVEHATGSPLAVGTNGVTLSARGDDIGPLSAVAATLQGTATVVGVIPRLVPSLLPTIPEEGAALDSSPDLDAIEGRIVLVGAARDRLDGPAGAAIRPLLADRPVDLLVAPGDSPVGILLADDRVIVGWFDAEGLAAVLVTDAEAVREWGVGSVRRYLDAADPI</sequence>
<evidence type="ECO:0000259" key="1">
    <source>
        <dbReference type="Pfam" id="PF08350"/>
    </source>
</evidence>
<gene>
    <name evidence="2" type="ORF">SAMN06264855_11270</name>
</gene>
<protein>
    <recommendedName>
        <fullName evidence="1">Methanogenesis regulatory protein FilR1 middle domain-containing protein</fullName>
    </recommendedName>
</protein>
<dbReference type="RefSeq" id="WP_089385221.1">
    <property type="nucleotide sequence ID" value="NZ_FZNQ01000012.1"/>
</dbReference>
<dbReference type="EMBL" id="FZNQ01000012">
    <property type="protein sequence ID" value="SNR52799.1"/>
    <property type="molecule type" value="Genomic_DNA"/>
</dbReference>
<proteinExistence type="predicted"/>
<evidence type="ECO:0000313" key="2">
    <source>
        <dbReference type="EMBL" id="SNR52799.1"/>
    </source>
</evidence>